<dbReference type="EMBL" id="CP003333">
    <property type="protein sequence ID" value="AFL67414.1"/>
    <property type="molecule type" value="Genomic_DNA"/>
</dbReference>
<evidence type="ECO:0000259" key="1">
    <source>
        <dbReference type="Pfam" id="PF02120"/>
    </source>
</evidence>
<name>I3XTZ0_SULBS</name>
<dbReference type="Pfam" id="PF02120">
    <property type="entry name" value="Flg_hook"/>
    <property type="match status" value="1"/>
</dbReference>
<keyword evidence="3" id="KW-1185">Reference proteome</keyword>
<dbReference type="PATRIC" id="fig|760154.4.peg.81"/>
<evidence type="ECO:0000313" key="2">
    <source>
        <dbReference type="EMBL" id="AFL67414.1"/>
    </source>
</evidence>
<dbReference type="HOGENOM" id="CLU_027648_0_0_7"/>
<reference evidence="2 3" key="1">
    <citation type="submission" date="2012-06" db="EMBL/GenBank/DDBJ databases">
        <title>Complete sequence of Sulfurospirillum barnesii SES-3.</title>
        <authorList>
            <consortium name="US DOE Joint Genome Institute"/>
            <person name="Lucas S."/>
            <person name="Han J."/>
            <person name="Lapidus A."/>
            <person name="Cheng J.-F."/>
            <person name="Goodwin L."/>
            <person name="Pitluck S."/>
            <person name="Peters L."/>
            <person name="Ovchinnikova G."/>
            <person name="Lu M."/>
            <person name="Detter J.C."/>
            <person name="Han C."/>
            <person name="Tapia R."/>
            <person name="Land M."/>
            <person name="Hauser L."/>
            <person name="Kyrpides N."/>
            <person name="Ivanova N."/>
            <person name="Pagani I."/>
            <person name="Stolz J."/>
            <person name="Arkin A."/>
            <person name="Dehal P."/>
            <person name="Oremland R."/>
            <person name="Saltikov C."/>
            <person name="Basu P."/>
            <person name="Hollibaugh J."/>
            <person name="Newman D."/>
            <person name="Stolyar S."/>
            <person name="Hazen T."/>
            <person name="Woyke T."/>
        </authorList>
    </citation>
    <scope>NUCLEOTIDE SEQUENCE [LARGE SCALE GENOMIC DNA]</scope>
    <source>
        <strain evidence="3">ATCC 700032 / DSM 10660 / SES-3</strain>
    </source>
</reference>
<proteinExistence type="predicted"/>
<feature type="domain" description="Flagellar hook-length control protein-like C-terminal" evidence="1">
    <location>
        <begin position="480"/>
        <end position="552"/>
    </location>
</feature>
<evidence type="ECO:0000313" key="3">
    <source>
        <dbReference type="Proteomes" id="UP000006176"/>
    </source>
</evidence>
<accession>I3XTZ0</accession>
<organism evidence="2 3">
    <name type="scientific">Sulfurospirillum barnesii (strain ATCC 700032 / DSM 10660 / SES-3)</name>
    <dbReference type="NCBI Taxonomy" id="760154"/>
    <lineage>
        <taxon>Bacteria</taxon>
        <taxon>Pseudomonadati</taxon>
        <taxon>Campylobacterota</taxon>
        <taxon>Epsilonproteobacteria</taxon>
        <taxon>Campylobacterales</taxon>
        <taxon>Sulfurospirillaceae</taxon>
        <taxon>Sulfurospirillum</taxon>
    </lineage>
</organism>
<dbReference type="RefSeq" id="WP_014768301.1">
    <property type="nucleotide sequence ID" value="NC_018002.1"/>
</dbReference>
<dbReference type="OrthoDB" id="5337397at2"/>
<gene>
    <name evidence="2" type="ordered locus">Sulba_0085</name>
</gene>
<dbReference type="eggNOG" id="ENOG5031D79">
    <property type="taxonomic scope" value="Bacteria"/>
</dbReference>
<dbReference type="Proteomes" id="UP000006176">
    <property type="component" value="Chromosome"/>
</dbReference>
<dbReference type="AlphaFoldDB" id="I3XTZ0"/>
<dbReference type="KEGG" id="sba:Sulba_0085"/>
<dbReference type="InterPro" id="IPR021136">
    <property type="entry name" value="Flagellar_hook_control-like_C"/>
</dbReference>
<protein>
    <recommendedName>
        <fullName evidence="1">Flagellar hook-length control protein-like C-terminal domain-containing protein</fullName>
    </recommendedName>
</protein>
<dbReference type="STRING" id="760154.Sulba_0085"/>
<sequence>MDISTASLLANQIQTLDPKKATKEGITKVLQEHASELPFSPSNTQTKSAPSSAGEVMSTLLGVAVSEVKSKSAIFEILKSHPLFKNMGNFAEDIKNLPSLIKADAATTKPLALLEIFSKNIQTADAKTIQQQVQHSGIFFESKLAQEVTQKGVLVSAKELFTQVQTHLKETHINPTSLRDITTTLEQLSSASSFSTKEAQEGLKRLLELFRSSVKQELASSPVGLFKEAYANVQKIEYAIKQMDLINSKVENYPPSMQVEQHFSTQVKVILELLKEQLPALQLKELQPHIDQLLAKESLLKGSLEPPMTLNKDALVQATPEAITQATEAIAQARTSQIYSSPTKPPETVEEALKMVANRIKAQIELLEPTNIKQADFVDKSKVLEQKIHEFIKPELFVGKAMAQKLSLDPTDVELLSDMKGVLTKLNHSLSLSGQNKEALEITNRLLAQIEYHQLVSYVSSSTHLYIPFSWDGLKGGSMMMKKSNDEQFHCQIDLDLEVYGKLNMMLVLSNEKYIDVTIATQKKEFSDKLTENLSLLKRAFNEVGLITGSVKMLEYKDVERVKNDYFQGDTLEFGINISI</sequence>